<dbReference type="NCBIfam" id="NF006549">
    <property type="entry name" value="PRK09045.1"/>
    <property type="match status" value="1"/>
</dbReference>
<dbReference type="Gene3D" id="3.20.20.140">
    <property type="entry name" value="Metal-dependent hydrolases"/>
    <property type="match status" value="1"/>
</dbReference>
<evidence type="ECO:0000259" key="3">
    <source>
        <dbReference type="Pfam" id="PF01979"/>
    </source>
</evidence>
<dbReference type="SUPFAM" id="SSF51338">
    <property type="entry name" value="Composite domain of metallo-dependent hydrolases"/>
    <property type="match status" value="1"/>
</dbReference>
<dbReference type="InterPro" id="IPR032466">
    <property type="entry name" value="Metal_Hydrolase"/>
</dbReference>
<accession>A0ABP7NNI1</accession>
<dbReference type="EMBL" id="BAABBO010000001">
    <property type="protein sequence ID" value="GAA3950088.1"/>
    <property type="molecule type" value="Genomic_DNA"/>
</dbReference>
<dbReference type="GO" id="GO:0016787">
    <property type="term" value="F:hydrolase activity"/>
    <property type="evidence" value="ECO:0007669"/>
    <property type="project" value="UniProtKB-KW"/>
</dbReference>
<dbReference type="Pfam" id="PF01979">
    <property type="entry name" value="Amidohydro_1"/>
    <property type="match status" value="1"/>
</dbReference>
<keyword evidence="2 4" id="KW-0378">Hydrolase</keyword>
<dbReference type="PANTHER" id="PTHR43794:SF11">
    <property type="entry name" value="AMIDOHYDROLASE-RELATED DOMAIN-CONTAINING PROTEIN"/>
    <property type="match status" value="1"/>
</dbReference>
<name>A0ABP7NNI1_9GAMM</name>
<dbReference type="SUPFAM" id="SSF51556">
    <property type="entry name" value="Metallo-dependent hydrolases"/>
    <property type="match status" value="1"/>
</dbReference>
<sequence>MDVTEDRVDDVMVWKLLRQMRSGYGQAEFLYTYVTVTTHRRYRIRVDMEYTASAHAESPTAPAGPGQNGLTALDERGEALKDRSTQPATELIVPRWLITMTGGVAHVQSEQAVVVAGTDILAVGHAAELRQQYASTRVTELPHHVLVPGLINAHGHAAMTLFRGLADDRDLMTWLQEHIWPAEAEHVSEQFASCGVELAIAEMLRSGTTCFSDMYYFPEVTAKVATRLHMRAQIAFPVLDFPTVWASDADEYLRKGTRLLNEYRDDGLIKVAFGPHAPYTVSDEPLKRIAVLADELDADIQVHLHETAFEVEESLKIHGKRPIQRLAELGCLTQNTQCVHMTQLIDSDIGLLQATHAKVIHSPESNLKLASGFCPVQKLLDAGVVVGIGTDGAASNNDLDLLLEMRTAALIGKAVSGSAAAVSASAVLNMATLGGATALGLADRCGSIEAGKAADLTAITLTDPSSQPCYDLVSHLAYSVNSRDVSDVWVGGRRQLERGLLVNIDTDRLMAEVGRWRETIASNRG</sequence>
<dbReference type="InterPro" id="IPR011059">
    <property type="entry name" value="Metal-dep_hydrolase_composite"/>
</dbReference>
<dbReference type="Gene3D" id="2.30.40.10">
    <property type="entry name" value="Urease, subunit C, domain 1"/>
    <property type="match status" value="1"/>
</dbReference>
<dbReference type="Proteomes" id="UP001501337">
    <property type="component" value="Unassembled WGS sequence"/>
</dbReference>
<dbReference type="InterPro" id="IPR050287">
    <property type="entry name" value="MTA/SAH_deaminase"/>
</dbReference>
<comment type="caution">
    <text evidence="4">The sequence shown here is derived from an EMBL/GenBank/DDBJ whole genome shotgun (WGS) entry which is preliminary data.</text>
</comment>
<proteinExistence type="inferred from homology"/>
<evidence type="ECO:0000313" key="5">
    <source>
        <dbReference type="Proteomes" id="UP001501337"/>
    </source>
</evidence>
<dbReference type="PANTHER" id="PTHR43794">
    <property type="entry name" value="AMINOHYDROLASE SSNA-RELATED"/>
    <property type="match status" value="1"/>
</dbReference>
<comment type="similarity">
    <text evidence="1">Belongs to the metallo-dependent hydrolases superfamily. ATZ/TRZ family.</text>
</comment>
<dbReference type="InterPro" id="IPR006680">
    <property type="entry name" value="Amidohydro-rel"/>
</dbReference>
<gene>
    <name evidence="4" type="ORF">GCM10022278_06480</name>
</gene>
<evidence type="ECO:0000256" key="2">
    <source>
        <dbReference type="ARBA" id="ARBA00022801"/>
    </source>
</evidence>
<evidence type="ECO:0000256" key="1">
    <source>
        <dbReference type="ARBA" id="ARBA00006745"/>
    </source>
</evidence>
<reference evidence="5" key="1">
    <citation type="journal article" date="2019" name="Int. J. Syst. Evol. Microbiol.">
        <title>The Global Catalogue of Microorganisms (GCM) 10K type strain sequencing project: providing services to taxonomists for standard genome sequencing and annotation.</title>
        <authorList>
            <consortium name="The Broad Institute Genomics Platform"/>
            <consortium name="The Broad Institute Genome Sequencing Center for Infectious Disease"/>
            <person name="Wu L."/>
            <person name="Ma J."/>
        </authorList>
    </citation>
    <scope>NUCLEOTIDE SEQUENCE [LARGE SCALE GENOMIC DNA]</scope>
    <source>
        <strain evidence="5">JCM 17555</strain>
    </source>
</reference>
<keyword evidence="5" id="KW-1185">Reference proteome</keyword>
<protein>
    <submittedName>
        <fullName evidence="4">TRZ/ATZ family hydrolase</fullName>
    </submittedName>
</protein>
<organism evidence="4 5">
    <name type="scientific">Allohahella marinimesophila</name>
    <dbReference type="NCBI Taxonomy" id="1054972"/>
    <lineage>
        <taxon>Bacteria</taxon>
        <taxon>Pseudomonadati</taxon>
        <taxon>Pseudomonadota</taxon>
        <taxon>Gammaproteobacteria</taxon>
        <taxon>Oceanospirillales</taxon>
        <taxon>Hahellaceae</taxon>
        <taxon>Allohahella</taxon>
    </lineage>
</organism>
<feature type="domain" description="Amidohydrolase-related" evidence="3">
    <location>
        <begin position="145"/>
        <end position="493"/>
    </location>
</feature>
<evidence type="ECO:0000313" key="4">
    <source>
        <dbReference type="EMBL" id="GAA3950088.1"/>
    </source>
</evidence>
<dbReference type="CDD" id="cd01298">
    <property type="entry name" value="ATZ_TRZ_like"/>
    <property type="match status" value="1"/>
</dbReference>